<organism evidence="1 2">
    <name type="scientific">Pedobacter ureilyticus</name>
    <dbReference type="NCBI Taxonomy" id="1393051"/>
    <lineage>
        <taxon>Bacteria</taxon>
        <taxon>Pseudomonadati</taxon>
        <taxon>Bacteroidota</taxon>
        <taxon>Sphingobacteriia</taxon>
        <taxon>Sphingobacteriales</taxon>
        <taxon>Sphingobacteriaceae</taxon>
        <taxon>Pedobacter</taxon>
    </lineage>
</organism>
<evidence type="ECO:0000313" key="2">
    <source>
        <dbReference type="Proteomes" id="UP001517247"/>
    </source>
</evidence>
<gene>
    <name evidence="1" type="ORF">E6A44_014450</name>
</gene>
<proteinExistence type="predicted"/>
<protein>
    <submittedName>
        <fullName evidence="1">Uncharacterized protein</fullName>
    </submittedName>
</protein>
<dbReference type="EMBL" id="SSHJ02000007">
    <property type="protein sequence ID" value="MFN0256787.1"/>
    <property type="molecule type" value="Genomic_DNA"/>
</dbReference>
<accession>A0ABW9J8B5</accession>
<reference evidence="1 2" key="1">
    <citation type="submission" date="2024-12" db="EMBL/GenBank/DDBJ databases">
        <authorList>
            <person name="Hu S."/>
        </authorList>
    </citation>
    <scope>NUCLEOTIDE SEQUENCE [LARGE SCALE GENOMIC DNA]</scope>
    <source>
        <strain evidence="1 2">THG-T11</strain>
    </source>
</reference>
<evidence type="ECO:0000313" key="1">
    <source>
        <dbReference type="EMBL" id="MFN0256787.1"/>
    </source>
</evidence>
<name>A0ABW9J8B5_9SPHI</name>
<sequence length="164" mass="18397">MKRGVYLIVLAVLFTVACKKEKVVEPQSVGEITFKIGNENLMFSELEFFDASLDFDLGTGRGVYGKQVLGDITYSIMFVLMPVDNGYIVQKLNINKVTQKNPSHSVRELYYASLTPEINYTNFLVDSDFKNGVLEGSFSGELIAASSLSPVIRINQGRFKFRMD</sequence>
<dbReference type="RefSeq" id="WP_138723867.1">
    <property type="nucleotide sequence ID" value="NZ_SSHJ02000007.1"/>
</dbReference>
<dbReference type="PROSITE" id="PS51257">
    <property type="entry name" value="PROKAR_LIPOPROTEIN"/>
    <property type="match status" value="1"/>
</dbReference>
<comment type="caution">
    <text evidence="1">The sequence shown here is derived from an EMBL/GenBank/DDBJ whole genome shotgun (WGS) entry which is preliminary data.</text>
</comment>
<dbReference type="Proteomes" id="UP001517247">
    <property type="component" value="Unassembled WGS sequence"/>
</dbReference>
<keyword evidence="2" id="KW-1185">Reference proteome</keyword>